<protein>
    <submittedName>
        <fullName evidence="2">Uncharacterized protein</fullName>
    </submittedName>
</protein>
<comment type="caution">
    <text evidence="2">The sequence shown here is derived from an EMBL/GenBank/DDBJ whole genome shotgun (WGS) entry which is preliminary data.</text>
</comment>
<accession>A0A2P6TS47</accession>
<dbReference type="EMBL" id="LHPG02000007">
    <property type="protein sequence ID" value="PRW56895.1"/>
    <property type="molecule type" value="Genomic_DNA"/>
</dbReference>
<organism evidence="2 3">
    <name type="scientific">Chlorella sorokiniana</name>
    <name type="common">Freshwater green alga</name>
    <dbReference type="NCBI Taxonomy" id="3076"/>
    <lineage>
        <taxon>Eukaryota</taxon>
        <taxon>Viridiplantae</taxon>
        <taxon>Chlorophyta</taxon>
        <taxon>core chlorophytes</taxon>
        <taxon>Trebouxiophyceae</taxon>
        <taxon>Chlorellales</taxon>
        <taxon>Chlorellaceae</taxon>
        <taxon>Chlorella clade</taxon>
        <taxon>Chlorella</taxon>
    </lineage>
</organism>
<dbReference type="AlphaFoldDB" id="A0A2P6TS47"/>
<name>A0A2P6TS47_CHLSO</name>
<sequence length="354" mass="35762">MQTPAPLAGPPDLLHTSEAATPGASVAAVRGEHDHVLETPEFDTPGQASPARHRSLGDGAAALDSSRGRSGGLHAAAVAALADAVAAPAAAAEPLSKPRLRVQGADIILEDAASPKDAAENGGGPAQRLEQQQVAAAAAAGAPGQAAGAAAGGAGASASAAAQQPAVMPTQQQQQQQQQVQPPPLNLAAAMRVSQTHEHELQLRLASRTATGVSNMAIASTRAPITHPLAHGDDSRLRGLDAVVGGGGGEAGPASGGSSAVEGPVRIKYRSTLTEENVAYLNKLDQYASRPDATGRSSERIWRWLEGSGPPFDNPPPSLGVPTVSKTNLAATSRRQGAKRSFFSCFNCFGGGAQ</sequence>
<proteinExistence type="predicted"/>
<feature type="region of interest" description="Disordered" evidence="1">
    <location>
        <begin position="111"/>
        <end position="135"/>
    </location>
</feature>
<evidence type="ECO:0000313" key="3">
    <source>
        <dbReference type="Proteomes" id="UP000239899"/>
    </source>
</evidence>
<gene>
    <name evidence="2" type="ORF">C2E21_4385</name>
</gene>
<dbReference type="OrthoDB" id="10457604at2759"/>
<dbReference type="Proteomes" id="UP000239899">
    <property type="component" value="Unassembled WGS sequence"/>
</dbReference>
<evidence type="ECO:0000313" key="2">
    <source>
        <dbReference type="EMBL" id="PRW56895.1"/>
    </source>
</evidence>
<reference evidence="2 3" key="1">
    <citation type="journal article" date="2018" name="Plant J.">
        <title>Genome sequences of Chlorella sorokiniana UTEX 1602 and Micractinium conductrix SAG 241.80: implications to maltose excretion by a green alga.</title>
        <authorList>
            <person name="Arriola M.B."/>
            <person name="Velmurugan N."/>
            <person name="Zhang Y."/>
            <person name="Plunkett M.H."/>
            <person name="Hondzo H."/>
            <person name="Barney B.M."/>
        </authorList>
    </citation>
    <scope>NUCLEOTIDE SEQUENCE [LARGE SCALE GENOMIC DNA]</scope>
    <source>
        <strain evidence="3">UTEX 1602</strain>
    </source>
</reference>
<feature type="region of interest" description="Disordered" evidence="1">
    <location>
        <begin position="31"/>
        <end position="69"/>
    </location>
</feature>
<feature type="region of interest" description="Disordered" evidence="1">
    <location>
        <begin position="162"/>
        <end position="182"/>
    </location>
</feature>
<keyword evidence="3" id="KW-1185">Reference proteome</keyword>
<evidence type="ECO:0000256" key="1">
    <source>
        <dbReference type="SAM" id="MobiDB-lite"/>
    </source>
</evidence>